<accession>A0ABP8L6D3</accession>
<dbReference type="PANTHER" id="PTHR43649:SF14">
    <property type="entry name" value="BLR3389 PROTEIN"/>
    <property type="match status" value="1"/>
</dbReference>
<dbReference type="EMBL" id="BAABGN010000008">
    <property type="protein sequence ID" value="GAA4423083.1"/>
    <property type="molecule type" value="Genomic_DNA"/>
</dbReference>
<proteinExistence type="predicted"/>
<reference evidence="2" key="1">
    <citation type="journal article" date="2019" name="Int. J. Syst. Evol. Microbiol.">
        <title>The Global Catalogue of Microorganisms (GCM) 10K type strain sequencing project: providing services to taxonomists for standard genome sequencing and annotation.</title>
        <authorList>
            <consortium name="The Broad Institute Genomics Platform"/>
            <consortium name="The Broad Institute Genome Sequencing Center for Infectious Disease"/>
            <person name="Wu L."/>
            <person name="Ma J."/>
        </authorList>
    </citation>
    <scope>NUCLEOTIDE SEQUENCE [LARGE SCALE GENOMIC DNA]</scope>
    <source>
        <strain evidence="2">JCM 17810</strain>
    </source>
</reference>
<keyword evidence="2" id="KW-1185">Reference proteome</keyword>
<dbReference type="PANTHER" id="PTHR43649">
    <property type="entry name" value="ARABINOSE-BINDING PROTEIN-RELATED"/>
    <property type="match status" value="1"/>
</dbReference>
<evidence type="ECO:0000313" key="1">
    <source>
        <dbReference type="EMBL" id="GAA4423083.1"/>
    </source>
</evidence>
<dbReference type="InterPro" id="IPR006311">
    <property type="entry name" value="TAT_signal"/>
</dbReference>
<dbReference type="Proteomes" id="UP001500622">
    <property type="component" value="Unassembled WGS sequence"/>
</dbReference>
<dbReference type="Pfam" id="PF13416">
    <property type="entry name" value="SBP_bac_8"/>
    <property type="match status" value="1"/>
</dbReference>
<evidence type="ECO:0000313" key="2">
    <source>
        <dbReference type="Proteomes" id="UP001500622"/>
    </source>
</evidence>
<dbReference type="SUPFAM" id="SSF53850">
    <property type="entry name" value="Periplasmic binding protein-like II"/>
    <property type="match status" value="1"/>
</dbReference>
<dbReference type="InterPro" id="IPR050490">
    <property type="entry name" value="Bact_solute-bd_prot1"/>
</dbReference>
<dbReference type="PROSITE" id="PS51318">
    <property type="entry name" value="TAT"/>
    <property type="match status" value="1"/>
</dbReference>
<sequence length="451" mass="49071">MDARESRLVTSGARAAPGVSRRNFLLGVGAMGSAAALGLTSCGTPLAGASEQTDVAFWHLLTGPDGQILTTMLQQFMSENPNIAVDQTALEWGAPYYTKLAMASVGGRAPDLAVMHVTRLYGYAPGGLLDTWDLDLLEELGVGADQFPERVWDKGLYSGELKAVNLDMHPFVLYFNTEVAEQIGQLGEDNMLTGIDTPEGFKETARAMAEVTGRHGLAYGFLNDPSNMWRMFYTWYRQMAPAIELPEGGPMVIDKDAALRTLEWIVSLLDDEIASSSNDGGTAIAEFATGDAGMFMGGVWEIASYRDQGLPFSMQMIPALFGDPVAYCDSHSFVLPHQSTPDPEQRRAVHELIAGLLQRSLQWAEAGHIPVYLPVLESDEYAELEPQSNYAEAANYAVYDPEAYFTGSGADFHNYFGENLQGVYTGAVPPERGLQGFIDQINQLLAKPSPL</sequence>
<dbReference type="RefSeq" id="WP_345215952.1">
    <property type="nucleotide sequence ID" value="NZ_BAABGN010000008.1"/>
</dbReference>
<protein>
    <submittedName>
        <fullName evidence="1">Extracellular solute-binding protein</fullName>
    </submittedName>
</protein>
<comment type="caution">
    <text evidence="1">The sequence shown here is derived from an EMBL/GenBank/DDBJ whole genome shotgun (WGS) entry which is preliminary data.</text>
</comment>
<organism evidence="1 2">
    <name type="scientific">Georgenia halophila</name>
    <dbReference type="NCBI Taxonomy" id="620889"/>
    <lineage>
        <taxon>Bacteria</taxon>
        <taxon>Bacillati</taxon>
        <taxon>Actinomycetota</taxon>
        <taxon>Actinomycetes</taxon>
        <taxon>Micrococcales</taxon>
        <taxon>Bogoriellaceae</taxon>
        <taxon>Georgenia</taxon>
    </lineage>
</organism>
<gene>
    <name evidence="1" type="ORF">GCM10023169_18270</name>
</gene>
<dbReference type="Gene3D" id="3.40.190.10">
    <property type="entry name" value="Periplasmic binding protein-like II"/>
    <property type="match status" value="1"/>
</dbReference>
<dbReference type="InterPro" id="IPR006059">
    <property type="entry name" value="SBP"/>
</dbReference>
<name>A0ABP8L6D3_9MICO</name>